<keyword evidence="1" id="KW-0812">Transmembrane</keyword>
<gene>
    <name evidence="2" type="ORF">IO99_04400</name>
</gene>
<feature type="transmembrane region" description="Helical" evidence="1">
    <location>
        <begin position="7"/>
        <end position="24"/>
    </location>
</feature>
<keyword evidence="1" id="KW-1133">Transmembrane helix</keyword>
<evidence type="ECO:0000256" key="1">
    <source>
        <dbReference type="SAM" id="Phobius"/>
    </source>
</evidence>
<evidence type="ECO:0000313" key="2">
    <source>
        <dbReference type="EMBL" id="KEZ87753.1"/>
    </source>
</evidence>
<sequence length="162" mass="18514">MFALQEDGNGLGIFFIFSFLIIYMNNCKKCCRKTPYELGLELINLGAEEEGRLAQFLRCESEKIECLIDKAKKNHCCCDKITGKDLIEVNKCIKSTLCHIAIIEKSIFEKIKVGKELMSMKNCHCPIPPSSNNSCDDENYDLILNVILVIFLINRSKMQYIC</sequence>
<dbReference type="InterPro" id="IPR058705">
    <property type="entry name" value="A_ENA"/>
</dbReference>
<dbReference type="Pfam" id="PF26595">
    <property type="entry name" value="A_ENA"/>
    <property type="match status" value="1"/>
</dbReference>
<dbReference type="Proteomes" id="UP000028542">
    <property type="component" value="Unassembled WGS sequence"/>
</dbReference>
<comment type="caution">
    <text evidence="2">The sequence shown here is derived from an EMBL/GenBank/DDBJ whole genome shotgun (WGS) entry which is preliminary data.</text>
</comment>
<dbReference type="EMBL" id="JPMD01000008">
    <property type="protein sequence ID" value="KEZ87753.1"/>
    <property type="molecule type" value="Genomic_DNA"/>
</dbReference>
<reference evidence="2 3" key="1">
    <citation type="submission" date="2014-07" db="EMBL/GenBank/DDBJ databases">
        <title>Draft genome of Clostridium sulfidigenes 113A isolated from sediments associated with methane hydrate from Krishna Godavari basin.</title>
        <authorList>
            <person name="Honkalas V.S."/>
            <person name="Dabir A.P."/>
            <person name="Arora P."/>
            <person name="Dhakephalkar P.K."/>
        </authorList>
    </citation>
    <scope>NUCLEOTIDE SEQUENCE [LARGE SCALE GENOMIC DNA]</scope>
    <source>
        <strain evidence="2 3">113A</strain>
    </source>
</reference>
<dbReference type="STRING" id="318464.IO99_04400"/>
<dbReference type="RefSeq" id="WP_035130705.1">
    <property type="nucleotide sequence ID" value="NZ_JPMD01000008.1"/>
</dbReference>
<keyword evidence="3" id="KW-1185">Reference proteome</keyword>
<name>A0A084JFL9_9CLOT</name>
<protein>
    <submittedName>
        <fullName evidence="2">Uncharacterized protein</fullName>
    </submittedName>
</protein>
<proteinExistence type="predicted"/>
<dbReference type="AlphaFoldDB" id="A0A084JFL9"/>
<keyword evidence="1" id="KW-0472">Membrane</keyword>
<accession>A0A084JFL9</accession>
<evidence type="ECO:0000313" key="3">
    <source>
        <dbReference type="Proteomes" id="UP000028542"/>
    </source>
</evidence>
<organism evidence="2 3">
    <name type="scientific">Clostridium sulfidigenes</name>
    <dbReference type="NCBI Taxonomy" id="318464"/>
    <lineage>
        <taxon>Bacteria</taxon>
        <taxon>Bacillati</taxon>
        <taxon>Bacillota</taxon>
        <taxon>Clostridia</taxon>
        <taxon>Eubacteriales</taxon>
        <taxon>Clostridiaceae</taxon>
        <taxon>Clostridium</taxon>
    </lineage>
</organism>